<dbReference type="Gene3D" id="3.60.10.10">
    <property type="entry name" value="Endonuclease/exonuclease/phosphatase"/>
    <property type="match status" value="1"/>
</dbReference>
<dbReference type="GO" id="GO:0004519">
    <property type="term" value="F:endonuclease activity"/>
    <property type="evidence" value="ECO:0007669"/>
    <property type="project" value="UniProtKB-KW"/>
</dbReference>
<keyword evidence="2" id="KW-0540">Nuclease</keyword>
<dbReference type="Proteomes" id="UP000032568">
    <property type="component" value="Chromosome"/>
</dbReference>
<dbReference type="EMBL" id="CP059735">
    <property type="protein sequence ID" value="WDD99197.1"/>
    <property type="molecule type" value="Genomic_DNA"/>
</dbReference>
<keyword evidence="2" id="KW-0378">Hydrolase</keyword>
<evidence type="ECO:0000313" key="2">
    <source>
        <dbReference type="EMBL" id="WDD99197.1"/>
    </source>
</evidence>
<protein>
    <submittedName>
        <fullName evidence="2">Endonuclease/exonuclease/phosphatase family protein</fullName>
    </submittedName>
</protein>
<evidence type="ECO:0000259" key="1">
    <source>
        <dbReference type="Pfam" id="PF03372"/>
    </source>
</evidence>
<accession>A0AAE9YTH2</accession>
<keyword evidence="2" id="KW-0255">Endonuclease</keyword>
<evidence type="ECO:0000313" key="3">
    <source>
        <dbReference type="Proteomes" id="UP000032568"/>
    </source>
</evidence>
<organism evidence="2 3">
    <name type="scientific">Thalassomonas actiniarum</name>
    <dbReference type="NCBI Taxonomy" id="485447"/>
    <lineage>
        <taxon>Bacteria</taxon>
        <taxon>Pseudomonadati</taxon>
        <taxon>Pseudomonadota</taxon>
        <taxon>Gammaproteobacteria</taxon>
        <taxon>Alteromonadales</taxon>
        <taxon>Colwelliaceae</taxon>
        <taxon>Thalassomonas</taxon>
    </lineage>
</organism>
<feature type="domain" description="Endonuclease/exonuclease/phosphatase" evidence="1">
    <location>
        <begin position="22"/>
        <end position="247"/>
    </location>
</feature>
<proteinExistence type="predicted"/>
<gene>
    <name evidence="2" type="ORF">SG35_000460</name>
</gene>
<dbReference type="SUPFAM" id="SSF56219">
    <property type="entry name" value="DNase I-like"/>
    <property type="match status" value="1"/>
</dbReference>
<sequence>MLTFNNTQTTDVIPMPKAFSVLSWNIEHLKGKRPDRLFRIVNTIKFENPDIFALYEVEGKTVYHSLLTELPGYSFHITEGPQTQEILVAVKHKFTAFFSQRVEFKSAYSYLRPGAMLSVRVEGQDYSLMFLHLKSQSTPIGLGIRDVQFASIYKLKRKLDKVAVGNQKANFIVLGDFNTMGMNYSGKKHDIPATAELGRLDQYLHRKSVGMRRLSKTCPNTWSNGSNSRYPAADLDQVLLSKHLKTRLWHNKLPVNEGDLSFKSGQSEVDIRGWVDQASIEEQDKWIEGYSDHCYLYFEITKTKP</sequence>
<dbReference type="AlphaFoldDB" id="A0AAE9YTH2"/>
<reference evidence="2 3" key="1">
    <citation type="journal article" date="2015" name="Genome Announc.">
        <title>Draft Genome Sequences of Marine Isolates of Thalassomonas viridans and Thalassomonas actiniarum.</title>
        <authorList>
            <person name="Olonade I."/>
            <person name="van Zyl L.J."/>
            <person name="Trindade M."/>
        </authorList>
    </citation>
    <scope>NUCLEOTIDE SEQUENCE [LARGE SCALE GENOMIC DNA]</scope>
    <source>
        <strain evidence="2 3">A5K-106</strain>
    </source>
</reference>
<name>A0AAE9YTH2_9GAMM</name>
<dbReference type="InterPro" id="IPR005135">
    <property type="entry name" value="Endo/exonuclease/phosphatase"/>
</dbReference>
<reference evidence="2 3" key="2">
    <citation type="journal article" date="2022" name="Mar. Drugs">
        <title>Bioassay-Guided Fractionation Leads to the Detection of Cholic Acid Generated by the Rare Thalassomonas sp.</title>
        <authorList>
            <person name="Pheiffer F."/>
            <person name="Schneider Y.K."/>
            <person name="Hansen E.H."/>
            <person name="Andersen J.H."/>
            <person name="Isaksson J."/>
            <person name="Busche T."/>
            <person name="R C."/>
            <person name="Kalinowski J."/>
            <person name="Zyl L.V."/>
            <person name="Trindade M."/>
        </authorList>
    </citation>
    <scope>NUCLEOTIDE SEQUENCE [LARGE SCALE GENOMIC DNA]</scope>
    <source>
        <strain evidence="2 3">A5K-106</strain>
    </source>
</reference>
<dbReference type="Pfam" id="PF03372">
    <property type="entry name" value="Exo_endo_phos"/>
    <property type="match status" value="1"/>
</dbReference>
<dbReference type="InterPro" id="IPR036691">
    <property type="entry name" value="Endo/exonu/phosph_ase_sf"/>
</dbReference>
<dbReference type="KEGG" id="tact:SG35_000460"/>
<keyword evidence="3" id="KW-1185">Reference proteome</keyword>